<dbReference type="InterPro" id="IPR013099">
    <property type="entry name" value="K_chnl_dom"/>
</dbReference>
<evidence type="ECO:0000256" key="1">
    <source>
        <dbReference type="SAM" id="Phobius"/>
    </source>
</evidence>
<dbReference type="Proteomes" id="UP000524535">
    <property type="component" value="Unassembled WGS sequence"/>
</dbReference>
<dbReference type="Proteomes" id="UP000576087">
    <property type="component" value="Unassembled WGS sequence"/>
</dbReference>
<reference evidence="6 7" key="1">
    <citation type="submission" date="2020-08" db="EMBL/GenBank/DDBJ databases">
        <title>Genomic Encyclopedia of Type Strains, Phase IV (KMG-V): Genome sequencing to study the core and pangenomes of soil and plant-associated prokaryotes.</title>
        <authorList>
            <person name="Whitman W."/>
        </authorList>
    </citation>
    <scope>NUCLEOTIDE SEQUENCE [LARGE SCALE GENOMIC DNA]</scope>
    <source>
        <strain evidence="4 7">SEMIA 444</strain>
        <strain evidence="3 6">SEMIA 448</strain>
        <strain evidence="5 8">SEMIA 452</strain>
    </source>
</reference>
<evidence type="ECO:0000313" key="4">
    <source>
        <dbReference type="EMBL" id="MBB4413898.1"/>
    </source>
</evidence>
<sequence length="148" mass="16169">MFMVILLSAGILFFTIIIHGLVVTCLYSLCIGAVRNARNLSGIARLCLTYVFVLGFVFAHFFEIVIWAVAYRALGALESMEEAVYFSAVTFATIGYGDVTLSGGWRIGSAIEGVNGILLFGWTTAFLFKVSGTLWFSEDSEDPKAGQR</sequence>
<feature type="transmembrane region" description="Helical" evidence="1">
    <location>
        <begin position="117"/>
        <end position="136"/>
    </location>
</feature>
<organism evidence="5 8">
    <name type="scientific">Aliirhizobium cellulosilyticum</name>
    <dbReference type="NCBI Taxonomy" id="393664"/>
    <lineage>
        <taxon>Bacteria</taxon>
        <taxon>Pseudomonadati</taxon>
        <taxon>Pseudomonadota</taxon>
        <taxon>Alphaproteobacteria</taxon>
        <taxon>Hyphomicrobiales</taxon>
        <taxon>Rhizobiaceae</taxon>
        <taxon>Aliirhizobium</taxon>
    </lineage>
</organism>
<evidence type="ECO:0000313" key="3">
    <source>
        <dbReference type="EMBL" id="MBB4350703.1"/>
    </source>
</evidence>
<keyword evidence="7" id="KW-1185">Reference proteome</keyword>
<gene>
    <name evidence="4" type="ORF">GGE31_004436</name>
    <name evidence="3" type="ORF">GGE33_004477</name>
    <name evidence="5" type="ORF">GGE35_004359</name>
</gene>
<dbReference type="Gene3D" id="1.10.287.70">
    <property type="match status" value="1"/>
</dbReference>
<dbReference type="RefSeq" id="WP_183827856.1">
    <property type="nucleotide sequence ID" value="NZ_JACIGW010000006.1"/>
</dbReference>
<evidence type="ECO:0000313" key="5">
    <source>
        <dbReference type="EMBL" id="MBB4448513.1"/>
    </source>
</evidence>
<keyword evidence="1" id="KW-0472">Membrane</keyword>
<name>A0A7W6V201_9HYPH</name>
<feature type="transmembrane region" description="Helical" evidence="1">
    <location>
        <begin position="83"/>
        <end position="105"/>
    </location>
</feature>
<dbReference type="SUPFAM" id="SSF81324">
    <property type="entry name" value="Voltage-gated potassium channels"/>
    <property type="match status" value="1"/>
</dbReference>
<evidence type="ECO:0000313" key="6">
    <source>
        <dbReference type="Proteomes" id="UP000520770"/>
    </source>
</evidence>
<comment type="caution">
    <text evidence="5">The sequence shown here is derived from an EMBL/GenBank/DDBJ whole genome shotgun (WGS) entry which is preliminary data.</text>
</comment>
<dbReference type="Proteomes" id="UP000520770">
    <property type="component" value="Unassembled WGS sequence"/>
</dbReference>
<evidence type="ECO:0000313" key="8">
    <source>
        <dbReference type="Proteomes" id="UP000576087"/>
    </source>
</evidence>
<protein>
    <recommendedName>
        <fullName evidence="2">Potassium channel domain-containing protein</fullName>
    </recommendedName>
</protein>
<evidence type="ECO:0000259" key="2">
    <source>
        <dbReference type="Pfam" id="PF07885"/>
    </source>
</evidence>
<proteinExistence type="predicted"/>
<dbReference type="EMBL" id="JACIGY010000007">
    <property type="protein sequence ID" value="MBB4413898.1"/>
    <property type="molecule type" value="Genomic_DNA"/>
</dbReference>
<feature type="domain" description="Potassium channel" evidence="2">
    <location>
        <begin position="61"/>
        <end position="129"/>
    </location>
</feature>
<accession>A0A7W6V201</accession>
<keyword evidence="1" id="KW-0812">Transmembrane</keyword>
<keyword evidence="1" id="KW-1133">Transmembrane helix</keyword>
<evidence type="ECO:0000313" key="7">
    <source>
        <dbReference type="Proteomes" id="UP000524535"/>
    </source>
</evidence>
<feature type="transmembrane region" description="Helical" evidence="1">
    <location>
        <begin position="46"/>
        <end position="71"/>
    </location>
</feature>
<dbReference type="EMBL" id="JACIGW010000006">
    <property type="protein sequence ID" value="MBB4350703.1"/>
    <property type="molecule type" value="Genomic_DNA"/>
</dbReference>
<dbReference type="EMBL" id="JACIHM010000007">
    <property type="protein sequence ID" value="MBB4448513.1"/>
    <property type="molecule type" value="Genomic_DNA"/>
</dbReference>
<dbReference type="Pfam" id="PF07885">
    <property type="entry name" value="Ion_trans_2"/>
    <property type="match status" value="1"/>
</dbReference>
<feature type="transmembrane region" description="Helical" evidence="1">
    <location>
        <begin position="6"/>
        <end position="34"/>
    </location>
</feature>
<dbReference type="AlphaFoldDB" id="A0A7W6V201"/>